<dbReference type="EMBL" id="OZ019901">
    <property type="protein sequence ID" value="CAK9236448.1"/>
    <property type="molecule type" value="Genomic_DNA"/>
</dbReference>
<keyword evidence="3" id="KW-1185">Reference proteome</keyword>
<feature type="region of interest" description="Disordered" evidence="1">
    <location>
        <begin position="307"/>
        <end position="329"/>
    </location>
</feature>
<dbReference type="Proteomes" id="UP001497512">
    <property type="component" value="Chromosome 9"/>
</dbReference>
<sequence length="376" mass="39380">MDAHVVMKLAGGGFGGSSSQFVAEQRQRGLVEAAPSSSRLAGNVRVISFGKQAANLSSSTVGCSLGRTCIGSKSIGDSARNASPARNHGPPASLWMSFKVQNLLTRIYATNGAEEEASRAKSYDVNEVIDHVVESESKNMPEIAREAAPSPLPEGEPSPFSPGVDLGSDDTLHTRQETHGGQSDAVGVEQSRESPQGIQGGGAQEVLKSSLGDTDQSVEEAAGSMAGTSSASPSDATSLEGSQELLSETLQSSVVPITEREQATFSGARDTIHSTSGGGRDWRVFSHGVADKKSEAITASNIKLSATDQGTSEADEAHKQKYGWSESESDEGSLLAEILQADGGRSAADYESRARIFGRSAELFGARKTENDDSRR</sequence>
<feature type="compositionally biased region" description="Pro residues" evidence="1">
    <location>
        <begin position="150"/>
        <end position="160"/>
    </location>
</feature>
<feature type="compositionally biased region" description="Basic and acidic residues" evidence="1">
    <location>
        <begin position="133"/>
        <end position="145"/>
    </location>
</feature>
<gene>
    <name evidence="2" type="ORF">CSSPTR1EN2_LOCUS22897</name>
</gene>
<feature type="compositionally biased region" description="Low complexity" evidence="1">
    <location>
        <begin position="221"/>
        <end position="243"/>
    </location>
</feature>
<accession>A0ABP0V243</accession>
<protein>
    <submittedName>
        <fullName evidence="2">Uncharacterized protein</fullName>
    </submittedName>
</protein>
<organism evidence="2 3">
    <name type="scientific">Sphagnum troendelagicum</name>
    <dbReference type="NCBI Taxonomy" id="128251"/>
    <lineage>
        <taxon>Eukaryota</taxon>
        <taxon>Viridiplantae</taxon>
        <taxon>Streptophyta</taxon>
        <taxon>Embryophyta</taxon>
        <taxon>Bryophyta</taxon>
        <taxon>Sphagnophytina</taxon>
        <taxon>Sphagnopsida</taxon>
        <taxon>Sphagnales</taxon>
        <taxon>Sphagnaceae</taxon>
        <taxon>Sphagnum</taxon>
    </lineage>
</organism>
<evidence type="ECO:0000313" key="3">
    <source>
        <dbReference type="Proteomes" id="UP001497512"/>
    </source>
</evidence>
<reference evidence="2" key="1">
    <citation type="submission" date="2024-02" db="EMBL/GenBank/DDBJ databases">
        <authorList>
            <consortium name="ELIXIR-Norway"/>
            <consortium name="Elixir Norway"/>
        </authorList>
    </citation>
    <scope>NUCLEOTIDE SEQUENCE</scope>
</reference>
<evidence type="ECO:0000313" key="2">
    <source>
        <dbReference type="EMBL" id="CAK9236448.1"/>
    </source>
</evidence>
<evidence type="ECO:0000256" key="1">
    <source>
        <dbReference type="SAM" id="MobiDB-lite"/>
    </source>
</evidence>
<name>A0ABP0V243_9BRYO</name>
<proteinExistence type="predicted"/>
<feature type="region of interest" description="Disordered" evidence="1">
    <location>
        <begin position="133"/>
        <end position="243"/>
    </location>
</feature>